<dbReference type="InterPro" id="IPR012677">
    <property type="entry name" value="Nucleotide-bd_a/b_plait_sf"/>
</dbReference>
<dbReference type="PANTHER" id="PTHR13633:SF3">
    <property type="entry name" value="MITOCHONDRIAL TRANSCRIPTION RESCUE FACTOR 1"/>
    <property type="match status" value="1"/>
</dbReference>
<dbReference type="EMBL" id="FQWX01000007">
    <property type="protein sequence ID" value="SHG76161.1"/>
    <property type="molecule type" value="Genomic_DNA"/>
</dbReference>
<proteinExistence type="predicted"/>
<dbReference type="Gene3D" id="3.30.70.330">
    <property type="match status" value="1"/>
</dbReference>
<dbReference type="AlphaFoldDB" id="A0A1M5MG11"/>
<dbReference type="CDD" id="cd00165">
    <property type="entry name" value="S4"/>
    <property type="match status" value="1"/>
</dbReference>
<organism evidence="3 4">
    <name type="scientific">Asaccharospora irregularis DSM 2635</name>
    <dbReference type="NCBI Taxonomy" id="1121321"/>
    <lineage>
        <taxon>Bacteria</taxon>
        <taxon>Bacillati</taxon>
        <taxon>Bacillota</taxon>
        <taxon>Clostridia</taxon>
        <taxon>Peptostreptococcales</taxon>
        <taxon>Peptostreptococcaceae</taxon>
        <taxon>Asaccharospora</taxon>
    </lineage>
</organism>
<evidence type="ECO:0000256" key="1">
    <source>
        <dbReference type="PROSITE-ProRule" id="PRU00182"/>
    </source>
</evidence>
<dbReference type="SUPFAM" id="SSF55174">
    <property type="entry name" value="Alpha-L RNA-binding motif"/>
    <property type="match status" value="1"/>
</dbReference>
<name>A0A1M5MG11_9FIRM</name>
<feature type="domain" description="RNA-binding S4" evidence="2">
    <location>
        <begin position="185"/>
        <end position="242"/>
    </location>
</feature>
<evidence type="ECO:0000259" key="2">
    <source>
        <dbReference type="SMART" id="SM00363"/>
    </source>
</evidence>
<evidence type="ECO:0000313" key="4">
    <source>
        <dbReference type="Proteomes" id="UP000243255"/>
    </source>
</evidence>
<dbReference type="OrthoDB" id="9812787at2"/>
<sequence>MDKLKITNHIKDIDLKNKMFRVIDKANASMKNYDVRYTEFLNPHEIKNAISVLNSYDDVKYTVDGGYLEAERSIITIYPFYMNYEDVESDIKYIQINGNFKFKEVSHKDYLGALMSLGIKREKIGDILINDNFCQVVVAKDICDYIIMNLDKVSRNNVDVVEISKDDIIYSFPSYKDVYFTVSSDRLDCVISGLYNISRQESLKYINGEKVYVNYEKIISPSKLLKINDLISVRGKGRAEIIEIGDITKKGKIKVYARLIK</sequence>
<dbReference type="Gene3D" id="3.30.1370.160">
    <property type="match status" value="1"/>
</dbReference>
<dbReference type="InterPro" id="IPR002942">
    <property type="entry name" value="S4_RNA-bd"/>
</dbReference>
<dbReference type="Pfam" id="PF17774">
    <property type="entry name" value="YlmH_RBD"/>
    <property type="match status" value="1"/>
</dbReference>
<dbReference type="RefSeq" id="WP_073124735.1">
    <property type="nucleotide sequence ID" value="NZ_BAABCH010000024.1"/>
</dbReference>
<dbReference type="InterPro" id="IPR040591">
    <property type="entry name" value="RqcP2_RBD"/>
</dbReference>
<reference evidence="4" key="1">
    <citation type="submission" date="2016-11" db="EMBL/GenBank/DDBJ databases">
        <authorList>
            <person name="Varghese N."/>
            <person name="Submissions S."/>
        </authorList>
    </citation>
    <scope>NUCLEOTIDE SEQUENCE [LARGE SCALE GENOMIC DNA]</scope>
    <source>
        <strain evidence="4">DSM 2635</strain>
    </source>
</reference>
<keyword evidence="1" id="KW-0694">RNA-binding</keyword>
<dbReference type="STRING" id="1121321.SAMN04488530_1078"/>
<dbReference type="Proteomes" id="UP000243255">
    <property type="component" value="Unassembled WGS sequence"/>
</dbReference>
<dbReference type="PANTHER" id="PTHR13633">
    <property type="entry name" value="MITOCHONDRIAL TRANSCRIPTION RESCUE FACTOR 1"/>
    <property type="match status" value="1"/>
</dbReference>
<keyword evidence="4" id="KW-1185">Reference proteome</keyword>
<evidence type="ECO:0000313" key="3">
    <source>
        <dbReference type="EMBL" id="SHG76161.1"/>
    </source>
</evidence>
<gene>
    <name evidence="3" type="ORF">SAMN04488530_1078</name>
</gene>
<dbReference type="SMART" id="SM00363">
    <property type="entry name" value="S4"/>
    <property type="match status" value="1"/>
</dbReference>
<protein>
    <submittedName>
        <fullName evidence="3">RNA-binding protein YlmH, contains S4-like domain</fullName>
    </submittedName>
</protein>
<dbReference type="PROSITE" id="PS50889">
    <property type="entry name" value="S4"/>
    <property type="match status" value="1"/>
</dbReference>
<dbReference type="GO" id="GO:0003723">
    <property type="term" value="F:RNA binding"/>
    <property type="evidence" value="ECO:0007669"/>
    <property type="project" value="UniProtKB-KW"/>
</dbReference>
<accession>A0A1M5MG11</accession>